<proteinExistence type="predicted"/>
<reference evidence="3" key="1">
    <citation type="journal article" date="2019" name="Int. J. Syst. Evol. Microbiol.">
        <title>The Global Catalogue of Microorganisms (GCM) 10K type strain sequencing project: providing services to taxonomists for standard genome sequencing and annotation.</title>
        <authorList>
            <consortium name="The Broad Institute Genomics Platform"/>
            <consortium name="The Broad Institute Genome Sequencing Center for Infectious Disease"/>
            <person name="Wu L."/>
            <person name="Ma J."/>
        </authorList>
    </citation>
    <scope>NUCLEOTIDE SEQUENCE [LARGE SCALE GENOMIC DNA]</scope>
    <source>
        <strain evidence="3">JCM 16929</strain>
    </source>
</reference>
<evidence type="ECO:0008006" key="4">
    <source>
        <dbReference type="Google" id="ProtNLM"/>
    </source>
</evidence>
<keyword evidence="3" id="KW-1185">Reference proteome</keyword>
<dbReference type="EMBL" id="BAABAB010000029">
    <property type="protein sequence ID" value="GAA3632517.1"/>
    <property type="molecule type" value="Genomic_DNA"/>
</dbReference>
<comment type="caution">
    <text evidence="2">The sequence shown here is derived from an EMBL/GenBank/DDBJ whole genome shotgun (WGS) entry which is preliminary data.</text>
</comment>
<gene>
    <name evidence="2" type="ORF">GCM10022236_38850</name>
</gene>
<evidence type="ECO:0000313" key="3">
    <source>
        <dbReference type="Proteomes" id="UP001501490"/>
    </source>
</evidence>
<feature type="compositionally biased region" description="Basic residues" evidence="1">
    <location>
        <begin position="284"/>
        <end position="294"/>
    </location>
</feature>
<name>A0ABP7AHC1_9ACTN</name>
<feature type="compositionally biased region" description="Basic and acidic residues" evidence="1">
    <location>
        <begin position="227"/>
        <end position="236"/>
    </location>
</feature>
<evidence type="ECO:0000313" key="2">
    <source>
        <dbReference type="EMBL" id="GAA3632517.1"/>
    </source>
</evidence>
<accession>A0ABP7AHC1</accession>
<feature type="region of interest" description="Disordered" evidence="1">
    <location>
        <begin position="199"/>
        <end position="294"/>
    </location>
</feature>
<organism evidence="2 3">
    <name type="scientific">Microlunatus ginsengisoli</name>
    <dbReference type="NCBI Taxonomy" id="363863"/>
    <lineage>
        <taxon>Bacteria</taxon>
        <taxon>Bacillati</taxon>
        <taxon>Actinomycetota</taxon>
        <taxon>Actinomycetes</taxon>
        <taxon>Propionibacteriales</taxon>
        <taxon>Propionibacteriaceae</taxon>
        <taxon>Microlunatus</taxon>
    </lineage>
</organism>
<dbReference type="Proteomes" id="UP001501490">
    <property type="component" value="Unassembled WGS sequence"/>
</dbReference>
<evidence type="ECO:0000256" key="1">
    <source>
        <dbReference type="SAM" id="MobiDB-lite"/>
    </source>
</evidence>
<sequence length="294" mass="30972">MKLADLLSALRRRWPIVAAGLLLTVGLGLLTSQFIRPTYTATTSMLLLPPKSTVGARGNLYLNLLGLNPAMDVLRARILADDRTRSLVDSHPNASITLGPDTTTAGPILLIGVSAESEEESISIRDQLVAEVPPSLSGMQKELSIPGQSQITVTTLAVDPKPEVSHKDQLRAVIAVVGSGAAATLVLTGLLDGALQRRAEGRRAAGSSTPRRAGRRLDPDASSPPDEQWRVSDGRQEPAQPTSAPVRVVAHRESPNRVVKTSGTRVAGTRASDVEVAAPAATARARRHVNGSPS</sequence>
<protein>
    <recommendedName>
        <fullName evidence="4">Capsular polysaccharide biosynthesis protein</fullName>
    </recommendedName>
</protein>
<dbReference type="RefSeq" id="WP_344807677.1">
    <property type="nucleotide sequence ID" value="NZ_BAABAB010000029.1"/>
</dbReference>